<keyword evidence="2" id="KW-0812">Transmembrane</keyword>
<gene>
    <name evidence="3" type="ORF">FHS44_000409</name>
</gene>
<evidence type="ECO:0000313" key="3">
    <source>
        <dbReference type="EMBL" id="MBB4913337.1"/>
    </source>
</evidence>
<sequence>MSLITPTPDPDEVSRGLAALEHHLAQHPPPLPAADVPDQTDREEVSGETARVRRLRAEVAEARRLAELQDDDTPLLVESARVRRLRQAAHEAGRLAELAQDPAMRIYQSMRVRRLLVGVALTALTLALAWSTAGVQAFAADGAPVGSPVWWFAWLVEPFLSLALLVVVGARAYLGTRGHILHDRSLIKVERLFLTLTVGMNAWPYLPLVTETFNLARLVLHILGPVVAVAITTALPIILAAFSHLDQPTPTGAPTGPTYRTNTELVNRVRALIQIGELPDSPSATRIQRTLRCGMDDARAVRDALAGGA</sequence>
<evidence type="ECO:0000313" key="4">
    <source>
        <dbReference type="Proteomes" id="UP000552644"/>
    </source>
</evidence>
<dbReference type="EMBL" id="JACHJP010000001">
    <property type="protein sequence ID" value="MBB4913337.1"/>
    <property type="molecule type" value="Genomic_DNA"/>
</dbReference>
<feature type="transmembrane region" description="Helical" evidence="2">
    <location>
        <begin position="115"/>
        <end position="139"/>
    </location>
</feature>
<accession>A0A7W7QGR4</accession>
<organism evidence="3 4">
    <name type="scientific">Streptosporangium saharense</name>
    <dbReference type="NCBI Taxonomy" id="1706840"/>
    <lineage>
        <taxon>Bacteria</taxon>
        <taxon>Bacillati</taxon>
        <taxon>Actinomycetota</taxon>
        <taxon>Actinomycetes</taxon>
        <taxon>Streptosporangiales</taxon>
        <taxon>Streptosporangiaceae</taxon>
        <taxon>Streptosporangium</taxon>
    </lineage>
</organism>
<feature type="transmembrane region" description="Helical" evidence="2">
    <location>
        <begin position="218"/>
        <end position="242"/>
    </location>
</feature>
<evidence type="ECO:0008006" key="5">
    <source>
        <dbReference type="Google" id="ProtNLM"/>
    </source>
</evidence>
<keyword evidence="2" id="KW-0472">Membrane</keyword>
<reference evidence="3 4" key="1">
    <citation type="submission" date="2020-08" db="EMBL/GenBank/DDBJ databases">
        <title>Genomic Encyclopedia of Type Strains, Phase III (KMG-III): the genomes of soil and plant-associated and newly described type strains.</title>
        <authorList>
            <person name="Whitman W."/>
        </authorList>
    </citation>
    <scope>NUCLEOTIDE SEQUENCE [LARGE SCALE GENOMIC DNA]</scope>
    <source>
        <strain evidence="3 4">CECT 8840</strain>
    </source>
</reference>
<keyword evidence="4" id="KW-1185">Reference proteome</keyword>
<keyword evidence="2" id="KW-1133">Transmembrane helix</keyword>
<proteinExistence type="predicted"/>
<evidence type="ECO:0000256" key="1">
    <source>
        <dbReference type="SAM" id="MobiDB-lite"/>
    </source>
</evidence>
<feature type="transmembrane region" description="Helical" evidence="2">
    <location>
        <begin position="151"/>
        <end position="174"/>
    </location>
</feature>
<comment type="caution">
    <text evidence="3">The sequence shown here is derived from an EMBL/GenBank/DDBJ whole genome shotgun (WGS) entry which is preliminary data.</text>
</comment>
<name>A0A7W7QGR4_9ACTN</name>
<evidence type="ECO:0000256" key="2">
    <source>
        <dbReference type="SAM" id="Phobius"/>
    </source>
</evidence>
<feature type="region of interest" description="Disordered" evidence="1">
    <location>
        <begin position="26"/>
        <end position="50"/>
    </location>
</feature>
<dbReference type="AlphaFoldDB" id="A0A7W7QGR4"/>
<dbReference type="Proteomes" id="UP000552644">
    <property type="component" value="Unassembled WGS sequence"/>
</dbReference>
<dbReference type="RefSeq" id="WP_184712125.1">
    <property type="nucleotide sequence ID" value="NZ_JACHJP010000001.1"/>
</dbReference>
<protein>
    <recommendedName>
        <fullName evidence="5">Conjugal transfer protein TraI</fullName>
    </recommendedName>
</protein>